<protein>
    <submittedName>
        <fullName evidence="1">Uncharacterized protein</fullName>
    </submittedName>
</protein>
<gene>
    <name evidence="1" type="ORF">BQ8482_440019</name>
</gene>
<name>A0A2P9ATK0_9HYPH</name>
<dbReference type="EMBL" id="FUIG01000053">
    <property type="protein sequence ID" value="SJM34465.1"/>
    <property type="molecule type" value="Genomic_DNA"/>
</dbReference>
<organism evidence="1 2">
    <name type="scientific">Mesorhizobium delmotii</name>
    <dbReference type="NCBI Taxonomy" id="1631247"/>
    <lineage>
        <taxon>Bacteria</taxon>
        <taxon>Pseudomonadati</taxon>
        <taxon>Pseudomonadota</taxon>
        <taxon>Alphaproteobacteria</taxon>
        <taxon>Hyphomicrobiales</taxon>
        <taxon>Phyllobacteriaceae</taxon>
        <taxon>Mesorhizobium</taxon>
    </lineage>
</organism>
<reference evidence="2" key="1">
    <citation type="submission" date="2016-12" db="EMBL/GenBank/DDBJ databases">
        <authorList>
            <person name="Brunel B."/>
        </authorList>
    </citation>
    <scope>NUCLEOTIDE SEQUENCE [LARGE SCALE GENOMIC DNA]</scope>
</reference>
<accession>A0A2P9ATK0</accession>
<proteinExistence type="predicted"/>
<evidence type="ECO:0000313" key="2">
    <source>
        <dbReference type="Proteomes" id="UP000245698"/>
    </source>
</evidence>
<evidence type="ECO:0000313" key="1">
    <source>
        <dbReference type="EMBL" id="SJM34465.1"/>
    </source>
</evidence>
<sequence>MWGRHGDPRDMTVVFSAYRDPIAGTAPITSLANHRRRSQLRPDGRA</sequence>
<keyword evidence="2" id="KW-1185">Reference proteome</keyword>
<dbReference type="AlphaFoldDB" id="A0A2P9ATK0"/>
<dbReference type="Proteomes" id="UP000245698">
    <property type="component" value="Unassembled WGS sequence"/>
</dbReference>